<gene>
    <name evidence="2" type="ORF">FRUB_05465</name>
</gene>
<evidence type="ECO:0000256" key="1">
    <source>
        <dbReference type="SAM" id="MobiDB-lite"/>
    </source>
</evidence>
<dbReference type="Proteomes" id="UP000214646">
    <property type="component" value="Unassembled WGS sequence"/>
</dbReference>
<evidence type="ECO:0000313" key="3">
    <source>
        <dbReference type="Proteomes" id="UP000214646"/>
    </source>
</evidence>
<sequence>MHRQADLLEVVRDLGPRGPGAEISYHLNQWRDQIVRLDGCGGDRVVAVRRYFRRLYSFAHHFRERQVALQFLFLGIFQFLGGRRDRTLGQFQTRVEGFLSPRRLRRGRVPGPDFHLRVRPVSGHRADQGVGEGQRLDHANHGRNILGSQLVGEVGEGRPDDDRFPGSRGPQCRRDRAVARGLVLAECVGRPGVNADAGRVGERDADLDSPAEVCGG</sequence>
<name>A0A225DSF8_9BACT</name>
<dbReference type="EMBL" id="NIDE01000008">
    <property type="protein sequence ID" value="OWK40546.1"/>
    <property type="molecule type" value="Genomic_DNA"/>
</dbReference>
<proteinExistence type="predicted"/>
<comment type="caution">
    <text evidence="2">The sequence shown here is derived from an EMBL/GenBank/DDBJ whole genome shotgun (WGS) entry which is preliminary data.</text>
</comment>
<dbReference type="AlphaFoldDB" id="A0A225DSF8"/>
<accession>A0A225DSF8</accession>
<organism evidence="2 3">
    <name type="scientific">Fimbriiglobus ruber</name>
    <dbReference type="NCBI Taxonomy" id="1908690"/>
    <lineage>
        <taxon>Bacteria</taxon>
        <taxon>Pseudomonadati</taxon>
        <taxon>Planctomycetota</taxon>
        <taxon>Planctomycetia</taxon>
        <taxon>Gemmatales</taxon>
        <taxon>Gemmataceae</taxon>
        <taxon>Fimbriiglobus</taxon>
    </lineage>
</organism>
<keyword evidence="3" id="KW-1185">Reference proteome</keyword>
<protein>
    <submittedName>
        <fullName evidence="2">Uncharacterized protein</fullName>
    </submittedName>
</protein>
<reference evidence="3" key="1">
    <citation type="submission" date="2017-06" db="EMBL/GenBank/DDBJ databases">
        <title>Genome analysis of Fimbriiglobus ruber SP5, the first member of the order Planctomycetales with confirmed chitinolytic capability.</title>
        <authorList>
            <person name="Ravin N.V."/>
            <person name="Rakitin A.L."/>
            <person name="Ivanova A.A."/>
            <person name="Beletsky A.V."/>
            <person name="Kulichevskaya I.S."/>
            <person name="Mardanov A.V."/>
            <person name="Dedysh S.N."/>
        </authorList>
    </citation>
    <scope>NUCLEOTIDE SEQUENCE [LARGE SCALE GENOMIC DNA]</scope>
    <source>
        <strain evidence="3">SP5</strain>
    </source>
</reference>
<feature type="region of interest" description="Disordered" evidence="1">
    <location>
        <begin position="192"/>
        <end position="216"/>
    </location>
</feature>
<evidence type="ECO:0000313" key="2">
    <source>
        <dbReference type="EMBL" id="OWK40546.1"/>
    </source>
</evidence>